<gene>
    <name evidence="8" type="ORF">DM05_3537</name>
</gene>
<evidence type="ECO:0000256" key="4">
    <source>
        <dbReference type="ARBA" id="ARBA00022989"/>
    </source>
</evidence>
<evidence type="ECO:0000259" key="7">
    <source>
        <dbReference type="Pfam" id="PF02706"/>
    </source>
</evidence>
<name>A0A7Z1GMC9_9PSED</name>
<proteinExistence type="predicted"/>
<feature type="domain" description="Polysaccharide chain length determinant N-terminal" evidence="7">
    <location>
        <begin position="14"/>
        <end position="64"/>
    </location>
</feature>
<sequence>MSTSTNSNSRRTDDEMDLIPLIQALWTSKKILIATTVAGAIASYAIYATAPAQWTASTYLTKASLYSLYKEVKEKEPAPTAIPHSLETDLYSSIQNDVFYTAMGVMAAQAITLKEVPPKTGKNESFLYVASTTATTEESARTQLKSALDTANNEAMALNLPALASGKSVRAFNVLDEVKTVNNKNSKKLLAMGAFLGFILGSFFVLGRFLTRQYKQPKRS</sequence>
<keyword evidence="4 6" id="KW-1133">Transmembrane helix</keyword>
<dbReference type="RefSeq" id="WP_098480133.1">
    <property type="nucleotide sequence ID" value="NZ_PDJN01000003.1"/>
</dbReference>
<dbReference type="AlphaFoldDB" id="A0A7Z1GMC9"/>
<evidence type="ECO:0000256" key="6">
    <source>
        <dbReference type="SAM" id="Phobius"/>
    </source>
</evidence>
<dbReference type="GO" id="GO:0005886">
    <property type="term" value="C:plasma membrane"/>
    <property type="evidence" value="ECO:0007669"/>
    <property type="project" value="UniProtKB-SubCell"/>
</dbReference>
<comment type="subcellular location">
    <subcellularLocation>
        <location evidence="1">Cell membrane</location>
        <topology evidence="1">Multi-pass membrane protein</topology>
    </subcellularLocation>
</comment>
<keyword evidence="2" id="KW-1003">Cell membrane</keyword>
<dbReference type="EMBL" id="PDJN01000003">
    <property type="protein sequence ID" value="PFG58872.1"/>
    <property type="molecule type" value="Genomic_DNA"/>
</dbReference>
<reference evidence="8 9" key="2">
    <citation type="submission" date="2017-10" db="EMBL/GenBank/DDBJ databases">
        <title>Bacterial endophytes that colonize and modify switchgrass growth.</title>
        <authorList>
            <person name="Debolt S."/>
        </authorList>
    </citation>
    <scope>NUCLEOTIDE SEQUENCE [LARGE SCALE GENOMIC DNA]</scope>
    <source>
        <strain evidence="8 9">A2-S9</strain>
    </source>
</reference>
<feature type="transmembrane region" description="Helical" evidence="6">
    <location>
        <begin position="189"/>
        <end position="210"/>
    </location>
</feature>
<dbReference type="Pfam" id="PF02706">
    <property type="entry name" value="Wzz"/>
    <property type="match status" value="1"/>
</dbReference>
<evidence type="ECO:0000313" key="9">
    <source>
        <dbReference type="Proteomes" id="UP000221580"/>
    </source>
</evidence>
<dbReference type="Proteomes" id="UP000221580">
    <property type="component" value="Unassembled WGS sequence"/>
</dbReference>
<evidence type="ECO:0000256" key="1">
    <source>
        <dbReference type="ARBA" id="ARBA00004651"/>
    </source>
</evidence>
<reference evidence="8 9" key="1">
    <citation type="submission" date="2017-09" db="EMBL/GenBank/DDBJ databases">
        <authorList>
            <person name="DeBolt S."/>
            <person name="Huntemann M."/>
            <person name="Clum A."/>
            <person name="Pillay M."/>
            <person name="Palaniappan K."/>
            <person name="Varghese N."/>
            <person name="Mikhailova N."/>
            <person name="Stamatis D."/>
            <person name="Reddy T."/>
            <person name="Daum C."/>
            <person name="Shapiro N."/>
            <person name="Ivanova N."/>
            <person name="Kyrpides N."/>
            <person name="Woyke T."/>
        </authorList>
    </citation>
    <scope>NUCLEOTIDE SEQUENCE [LARGE SCALE GENOMIC DNA]</scope>
    <source>
        <strain evidence="8 9">A2-S9</strain>
    </source>
</reference>
<evidence type="ECO:0000256" key="3">
    <source>
        <dbReference type="ARBA" id="ARBA00022692"/>
    </source>
</evidence>
<dbReference type="InterPro" id="IPR003856">
    <property type="entry name" value="LPS_length_determ_N"/>
</dbReference>
<keyword evidence="3 6" id="KW-0812">Transmembrane</keyword>
<accession>A0A7Z1GMC9</accession>
<evidence type="ECO:0000256" key="5">
    <source>
        <dbReference type="ARBA" id="ARBA00023136"/>
    </source>
</evidence>
<keyword evidence="5 6" id="KW-0472">Membrane</keyword>
<evidence type="ECO:0000313" key="8">
    <source>
        <dbReference type="EMBL" id="PFG58872.1"/>
    </source>
</evidence>
<protein>
    <submittedName>
        <fullName evidence="8">Subunit length determinant protein</fullName>
    </submittedName>
</protein>
<organism evidence="8 9">
    <name type="scientific">Pseudomonas poae</name>
    <dbReference type="NCBI Taxonomy" id="200451"/>
    <lineage>
        <taxon>Bacteria</taxon>
        <taxon>Pseudomonadati</taxon>
        <taxon>Pseudomonadota</taxon>
        <taxon>Gammaproteobacteria</taxon>
        <taxon>Pseudomonadales</taxon>
        <taxon>Pseudomonadaceae</taxon>
        <taxon>Pseudomonas</taxon>
    </lineage>
</organism>
<evidence type="ECO:0000256" key="2">
    <source>
        <dbReference type="ARBA" id="ARBA00022475"/>
    </source>
</evidence>
<comment type="caution">
    <text evidence="8">The sequence shown here is derived from an EMBL/GenBank/DDBJ whole genome shotgun (WGS) entry which is preliminary data.</text>
</comment>